<dbReference type="AlphaFoldDB" id="A0A5E5BYI8"/>
<evidence type="ECO:0000313" key="1">
    <source>
        <dbReference type="EMBL" id="VVE90396.1"/>
    </source>
</evidence>
<protein>
    <submittedName>
        <fullName evidence="1">Uncharacterized protein</fullName>
    </submittedName>
</protein>
<name>A0A5E5BYI8_9BURK</name>
<dbReference type="EMBL" id="CABPST010000015">
    <property type="protein sequence ID" value="VVE90396.1"/>
    <property type="molecule type" value="Genomic_DNA"/>
</dbReference>
<evidence type="ECO:0000313" key="2">
    <source>
        <dbReference type="Proteomes" id="UP000382040"/>
    </source>
</evidence>
<dbReference type="InterPro" id="IPR014974">
    <property type="entry name" value="DUF1833"/>
</dbReference>
<dbReference type="OrthoDB" id="8638526at2"/>
<sequence>MARQYSPRYRQTINAVSAPESRLLLLQINHPDLAVPIRVVCDTQDVTCNGNVYTAMAFSCSLPDDQQGRLPQASIEIDNVSRELTQWLEVSRGGVGATATFSEILRSVPDHIEWSITMDMSKVSVVSQKIVATLGFLDTLNQQAVAVQFRPDTSPGVF</sequence>
<gene>
    <name evidence="1" type="ORF">PBR20603_04380</name>
</gene>
<accession>A0A5E5BYI8</accession>
<reference evidence="1 2" key="1">
    <citation type="submission" date="2019-08" db="EMBL/GenBank/DDBJ databases">
        <authorList>
            <person name="Peeters C."/>
        </authorList>
    </citation>
    <scope>NUCLEOTIDE SEQUENCE [LARGE SCALE GENOMIC DNA]</scope>
    <source>
        <strain evidence="1 2">LMG 20603</strain>
    </source>
</reference>
<dbReference type="RefSeq" id="WP_150561534.1">
    <property type="nucleotide sequence ID" value="NZ_CABPST010000015.1"/>
</dbReference>
<dbReference type="Pfam" id="PF08875">
    <property type="entry name" value="DUF1833"/>
    <property type="match status" value="1"/>
</dbReference>
<organism evidence="1 2">
    <name type="scientific">Pandoraea bronchicola</name>
    <dbReference type="NCBI Taxonomy" id="2508287"/>
    <lineage>
        <taxon>Bacteria</taxon>
        <taxon>Pseudomonadati</taxon>
        <taxon>Pseudomonadota</taxon>
        <taxon>Betaproteobacteria</taxon>
        <taxon>Burkholderiales</taxon>
        <taxon>Burkholderiaceae</taxon>
        <taxon>Pandoraea</taxon>
    </lineage>
</organism>
<keyword evidence="2" id="KW-1185">Reference proteome</keyword>
<dbReference type="Proteomes" id="UP000382040">
    <property type="component" value="Unassembled WGS sequence"/>
</dbReference>
<proteinExistence type="predicted"/>